<keyword evidence="14" id="KW-1185">Reference proteome</keyword>
<dbReference type="InterPro" id="IPR052247">
    <property type="entry name" value="Meiotic_Crossover_Helicase"/>
</dbReference>
<dbReference type="SMART" id="SM00382">
    <property type="entry name" value="AAA"/>
    <property type="match status" value="1"/>
</dbReference>
<dbReference type="PANTHER" id="PTHR47835:SF3">
    <property type="entry name" value="HELICASE FOR MEIOSIS 1"/>
    <property type="match status" value="1"/>
</dbReference>
<dbReference type="GO" id="GO:0005524">
    <property type="term" value="F:ATP binding"/>
    <property type="evidence" value="ECO:0007669"/>
    <property type="project" value="UniProtKB-KW"/>
</dbReference>
<proteinExistence type="inferred from homology"/>
<comment type="similarity">
    <text evidence="1">Belongs to the helicase family. SKI2 subfamily.</text>
</comment>
<dbReference type="GO" id="GO:0007129">
    <property type="term" value="P:homologous chromosome pairing at meiosis"/>
    <property type="evidence" value="ECO:0007669"/>
    <property type="project" value="EnsemblFungi"/>
</dbReference>
<keyword evidence="6" id="KW-0413">Isomerase</keyword>
<evidence type="ECO:0000259" key="11">
    <source>
        <dbReference type="PROSITE" id="PS51192"/>
    </source>
</evidence>
<dbReference type="Gene3D" id="1.10.10.10">
    <property type="entry name" value="Winged helix-like DNA-binding domain superfamily/Winged helix DNA-binding domain"/>
    <property type="match status" value="1"/>
</dbReference>
<evidence type="ECO:0000256" key="7">
    <source>
        <dbReference type="ARBA" id="ARBA00023254"/>
    </source>
</evidence>
<comment type="catalytic activity">
    <reaction evidence="10">
        <text>ATP + H2O = ADP + phosphate + H(+)</text>
        <dbReference type="Rhea" id="RHEA:13065"/>
        <dbReference type="ChEBI" id="CHEBI:15377"/>
        <dbReference type="ChEBI" id="CHEBI:15378"/>
        <dbReference type="ChEBI" id="CHEBI:30616"/>
        <dbReference type="ChEBI" id="CHEBI:43474"/>
        <dbReference type="ChEBI" id="CHEBI:456216"/>
        <dbReference type="EC" id="5.6.2.4"/>
    </reaction>
</comment>
<dbReference type="CDD" id="cd18795">
    <property type="entry name" value="SF2_C_Ski2"/>
    <property type="match status" value="1"/>
</dbReference>
<dbReference type="InterPro" id="IPR011545">
    <property type="entry name" value="DEAD/DEAH_box_helicase_dom"/>
</dbReference>
<dbReference type="GeneID" id="5543717"/>
<evidence type="ECO:0000256" key="9">
    <source>
        <dbReference type="ARBA" id="ARBA00034808"/>
    </source>
</evidence>
<gene>
    <name evidence="13" type="ORF">Kpol_489p5</name>
</gene>
<dbReference type="SMART" id="SM00490">
    <property type="entry name" value="HELICc"/>
    <property type="match status" value="1"/>
</dbReference>
<dbReference type="Gene3D" id="3.40.50.300">
    <property type="entry name" value="P-loop containing nucleotide triphosphate hydrolases"/>
    <property type="match status" value="2"/>
</dbReference>
<dbReference type="GO" id="GO:0043138">
    <property type="term" value="F:3'-5' DNA helicase activity"/>
    <property type="evidence" value="ECO:0007669"/>
    <property type="project" value="UniProtKB-EC"/>
</dbReference>
<dbReference type="Pfam" id="PF23445">
    <property type="entry name" value="WHD_SNRNP200"/>
    <property type="match status" value="1"/>
</dbReference>
<keyword evidence="5" id="KW-0067">ATP-binding</keyword>
<dbReference type="KEGG" id="vpo:Kpol_489p5"/>
<evidence type="ECO:0000256" key="8">
    <source>
        <dbReference type="ARBA" id="ARBA00034617"/>
    </source>
</evidence>
<sequence>MQSEAFRYIYDTDENCVISSPTGSGKTVLFELAILRLLRDNNYSADNIKILYIAPTKSLCYEQSKNWSSKFLNLSVGMLTSDTSYSETDKVRNANIIITTPEKWDLLTRKWEDYKRLFELVKLILVDEIHMLKERRGSALEVVLTRMNYMYEDIRIVAVSATIPNIEDVSEWLRSGKKFDNRAARVLKFDDSYRQVQLEKHVYGYNMSGKNEFQKDSVYNSKLDEILNEHGKGRPVLVFCPTRASTVSTAKFIATQSYARSASNSKNIVQFNDSVLVDCYRSGVAFHHAGLSLEDRRLVEEEFLKGNIMVLCSTTTLAVGVNLPAYLVIIKGTRMWSASETQEYSDLDILQMIGRAGRPDFESEGCGIILTDISMKSKYINLVNGTANLESSLHLDLIEHLTAEISLKTIISTKTAVKWLKNTFLYVRFCRNPSRYSQIHKFKKQSSGNDFQLFQFCQMLLDELEANEIIEKICDEYCCTSFGMAMARHYIYFDSMKSFIKSRDSLGIQEVLNLLARSKEFDEVRVRHIEKRLYKEINLSPLIRYPYLTDKKQSRIIDSTYQKVSLIIQYELGGLEFPSYPGSLKLHQSLVQDKMSIFRHSFRIMRCMIDTFIAKKDGISLKNSLFLLRCITGSCWEDSPMVLRQLKNVGLIAVRKFVNHGVSTLDDVLDLNESQVGYYLNINPTQSLKILKDVEGIPKLEINVKAEKFDFKDGKILVFLRIEIVTQYVMTRWHGQSLTIDVQILKDSGEFVDFRRIKLMQLKVAKSYRISTFIKSQDDSIKFIMNCQEIAGIGKEYIFNENDIPRGVFHDHRFNSKFNKSRNCARSTIEEIERDIFSSSDDSLVSYLNENKSNINNSSVVAAKNETVTLHGIEDIYERRKIKFNGNYECNHVCKDKLVCRHLCCREGIPVNYMKKRTNNDIKQIDRTTISANTKESRVSDTCKKDGSTSDSYKFKTKSNILNSEMVDEDTKLQMRNSTPELDSSSSSSQDLISWNKTNDNERHCIQDVNIKKGGDIFHNEPSDLSSEINENLSNNNLNFLGSDIEFD</sequence>
<dbReference type="EMBL" id="DS480451">
    <property type="protein sequence ID" value="EDO15624.1"/>
    <property type="molecule type" value="Genomic_DNA"/>
</dbReference>
<feature type="domain" description="Helicase ATP-binding" evidence="11">
    <location>
        <begin position="7"/>
        <end position="181"/>
    </location>
</feature>
<dbReference type="FunCoup" id="A7TQ19">
    <property type="interactions" value="443"/>
</dbReference>
<dbReference type="GO" id="GO:0005634">
    <property type="term" value="C:nucleus"/>
    <property type="evidence" value="ECO:0007669"/>
    <property type="project" value="EnsemblFungi"/>
</dbReference>
<keyword evidence="7" id="KW-0469">Meiosis</keyword>
<dbReference type="PROSITE" id="PS51194">
    <property type="entry name" value="HELICASE_CTER"/>
    <property type="match status" value="1"/>
</dbReference>
<evidence type="ECO:0000313" key="13">
    <source>
        <dbReference type="EMBL" id="EDO15624.1"/>
    </source>
</evidence>
<dbReference type="InterPro" id="IPR057842">
    <property type="entry name" value="WH_MER3"/>
</dbReference>
<evidence type="ECO:0000256" key="5">
    <source>
        <dbReference type="ARBA" id="ARBA00022840"/>
    </source>
</evidence>
<dbReference type="SUPFAM" id="SSF52540">
    <property type="entry name" value="P-loop containing nucleoside triphosphate hydrolases"/>
    <property type="match status" value="1"/>
</dbReference>
<evidence type="ECO:0000256" key="10">
    <source>
        <dbReference type="ARBA" id="ARBA00048988"/>
    </source>
</evidence>
<dbReference type="SMART" id="SM00973">
    <property type="entry name" value="Sec63"/>
    <property type="match status" value="1"/>
</dbReference>
<dbReference type="RefSeq" id="XP_001643482.1">
    <property type="nucleotide sequence ID" value="XM_001643432.1"/>
</dbReference>
<dbReference type="InterPro" id="IPR003593">
    <property type="entry name" value="AAA+_ATPase"/>
</dbReference>
<dbReference type="PANTHER" id="PTHR47835">
    <property type="entry name" value="HFM1, ATP DEPENDENT DNA HELICASE HOMOLOG"/>
    <property type="match status" value="1"/>
</dbReference>
<keyword evidence="3" id="KW-0378">Hydrolase</keyword>
<evidence type="ECO:0000259" key="12">
    <source>
        <dbReference type="PROSITE" id="PS51194"/>
    </source>
</evidence>
<protein>
    <recommendedName>
        <fullName evidence="9">DNA 3'-5' helicase</fullName>
        <ecNumber evidence="9">5.6.2.4</ecNumber>
    </recommendedName>
</protein>
<dbReference type="Pfam" id="PF00271">
    <property type="entry name" value="Helicase_C"/>
    <property type="match status" value="1"/>
</dbReference>
<dbReference type="eggNOG" id="KOG0952">
    <property type="taxonomic scope" value="Eukaryota"/>
</dbReference>
<dbReference type="GO" id="GO:0003676">
    <property type="term" value="F:nucleic acid binding"/>
    <property type="evidence" value="ECO:0007669"/>
    <property type="project" value="InterPro"/>
</dbReference>
<dbReference type="EC" id="5.6.2.4" evidence="9"/>
<reference evidence="13 14" key="1">
    <citation type="journal article" date="2007" name="Proc. Natl. Acad. Sci. U.S.A.">
        <title>Independent sorting-out of thousands of duplicated gene pairs in two yeast species descended from a whole-genome duplication.</title>
        <authorList>
            <person name="Scannell D.R."/>
            <person name="Frank A.C."/>
            <person name="Conant G.C."/>
            <person name="Byrne K.P."/>
            <person name="Woolfit M."/>
            <person name="Wolfe K.H."/>
        </authorList>
    </citation>
    <scope>NUCLEOTIDE SEQUENCE [LARGE SCALE GENOMIC DNA]</scope>
    <source>
        <strain evidence="14">ATCC 22028 / DSM 70294 / BCRC 21397 / CBS 2163 / NBRC 10782 / NRRL Y-8283 / UCD 57-17</strain>
    </source>
</reference>
<evidence type="ECO:0000256" key="3">
    <source>
        <dbReference type="ARBA" id="ARBA00022801"/>
    </source>
</evidence>
<comment type="catalytic activity">
    <reaction evidence="8">
        <text>Couples ATP hydrolysis with the unwinding of duplex DNA by translocating in the 3'-5' direction.</text>
        <dbReference type="EC" id="5.6.2.4"/>
    </reaction>
</comment>
<dbReference type="SMART" id="SM00487">
    <property type="entry name" value="DEXDc"/>
    <property type="match status" value="1"/>
</dbReference>
<dbReference type="InterPro" id="IPR014001">
    <property type="entry name" value="Helicase_ATP-bd"/>
</dbReference>
<keyword evidence="2" id="KW-0547">Nucleotide-binding</keyword>
<evidence type="ECO:0000256" key="1">
    <source>
        <dbReference type="ARBA" id="ARBA00010140"/>
    </source>
</evidence>
<dbReference type="STRING" id="436907.A7TQ19"/>
<dbReference type="Pfam" id="PF00270">
    <property type="entry name" value="DEAD"/>
    <property type="match status" value="1"/>
</dbReference>
<organism evidence="14">
    <name type="scientific">Vanderwaltozyma polyspora (strain ATCC 22028 / DSM 70294 / BCRC 21397 / CBS 2163 / NBRC 10782 / NRRL Y-8283 / UCD 57-17)</name>
    <name type="common">Kluyveromyces polysporus</name>
    <dbReference type="NCBI Taxonomy" id="436907"/>
    <lineage>
        <taxon>Eukaryota</taxon>
        <taxon>Fungi</taxon>
        <taxon>Dikarya</taxon>
        <taxon>Ascomycota</taxon>
        <taxon>Saccharomycotina</taxon>
        <taxon>Saccharomycetes</taxon>
        <taxon>Saccharomycetales</taxon>
        <taxon>Saccharomycetaceae</taxon>
        <taxon>Vanderwaltozyma</taxon>
    </lineage>
</organism>
<keyword evidence="4" id="KW-0347">Helicase</keyword>
<evidence type="ECO:0000313" key="14">
    <source>
        <dbReference type="Proteomes" id="UP000000267"/>
    </source>
</evidence>
<dbReference type="GO" id="GO:0007131">
    <property type="term" value="P:reciprocal meiotic recombination"/>
    <property type="evidence" value="ECO:0007669"/>
    <property type="project" value="EnsemblFungi"/>
</dbReference>
<dbReference type="HOGENOM" id="CLU_000335_0_1_1"/>
<dbReference type="InterPro" id="IPR027417">
    <property type="entry name" value="P-loop_NTPase"/>
</dbReference>
<dbReference type="PROSITE" id="PS51192">
    <property type="entry name" value="HELICASE_ATP_BIND_1"/>
    <property type="match status" value="1"/>
</dbReference>
<dbReference type="InterPro" id="IPR036388">
    <property type="entry name" value="WH-like_DNA-bd_sf"/>
</dbReference>
<dbReference type="InterPro" id="IPR001650">
    <property type="entry name" value="Helicase_C-like"/>
</dbReference>
<dbReference type="FunFam" id="1.10.3380.10:FF:000012">
    <property type="entry name" value="DEAD/DEAH box DNA helicase"/>
    <property type="match status" value="1"/>
</dbReference>
<feature type="domain" description="Helicase C-terminal" evidence="12">
    <location>
        <begin position="222"/>
        <end position="399"/>
    </location>
</feature>
<dbReference type="AlphaFoldDB" id="A7TQ19"/>
<name>A7TQ19_VANPO</name>
<evidence type="ECO:0000256" key="2">
    <source>
        <dbReference type="ARBA" id="ARBA00022741"/>
    </source>
</evidence>
<dbReference type="Gene3D" id="1.10.3380.10">
    <property type="entry name" value="Sec63 N-terminal domain-like domain"/>
    <property type="match status" value="1"/>
</dbReference>
<dbReference type="InParanoid" id="A7TQ19"/>
<dbReference type="Proteomes" id="UP000000267">
    <property type="component" value="Unassembled WGS sequence"/>
</dbReference>
<dbReference type="GO" id="GO:0016787">
    <property type="term" value="F:hydrolase activity"/>
    <property type="evidence" value="ECO:0007669"/>
    <property type="project" value="UniProtKB-KW"/>
</dbReference>
<dbReference type="GO" id="GO:0006260">
    <property type="term" value="P:DNA replication"/>
    <property type="evidence" value="ECO:0007669"/>
    <property type="project" value="EnsemblFungi"/>
</dbReference>
<dbReference type="InterPro" id="IPR036390">
    <property type="entry name" value="WH_DNA-bd_sf"/>
</dbReference>
<accession>A7TQ19</accession>
<dbReference type="SUPFAM" id="SSF46785">
    <property type="entry name" value="Winged helix' DNA-binding domain"/>
    <property type="match status" value="1"/>
</dbReference>
<dbReference type="OrthoDB" id="5575at2759"/>
<evidence type="ECO:0000256" key="4">
    <source>
        <dbReference type="ARBA" id="ARBA00022806"/>
    </source>
</evidence>
<dbReference type="OMA" id="VYGYQSH"/>
<dbReference type="SUPFAM" id="SSF158702">
    <property type="entry name" value="Sec63 N-terminal domain-like"/>
    <property type="match status" value="1"/>
</dbReference>
<dbReference type="InterPro" id="IPR004179">
    <property type="entry name" value="Sec63-dom"/>
</dbReference>
<dbReference type="Pfam" id="PF02889">
    <property type="entry name" value="Sec63"/>
    <property type="match status" value="1"/>
</dbReference>
<evidence type="ECO:0000256" key="6">
    <source>
        <dbReference type="ARBA" id="ARBA00023235"/>
    </source>
</evidence>